<organism evidence="1 2">
    <name type="scientific">Rhodococcus pyridinivorans SB3094</name>
    <dbReference type="NCBI Taxonomy" id="1435356"/>
    <lineage>
        <taxon>Bacteria</taxon>
        <taxon>Bacillati</taxon>
        <taxon>Actinomycetota</taxon>
        <taxon>Actinomycetes</taxon>
        <taxon>Mycobacteriales</taxon>
        <taxon>Nocardiaceae</taxon>
        <taxon>Rhodococcus</taxon>
    </lineage>
</organism>
<evidence type="ECO:0000313" key="1">
    <source>
        <dbReference type="EMBL" id="AHD23564.1"/>
    </source>
</evidence>
<reference evidence="1 2" key="1">
    <citation type="journal article" date="2014" name="Genome Announc.">
        <title>Complete Genome of Rhodococcus pyridinivorans SB3094, a Methyl-Ethyl-Ketone-Degrading Bacterium Used for Bioaugmentation.</title>
        <authorList>
            <person name="Dueholm M.S."/>
            <person name="Albertsen M."/>
            <person name="D'Imperio S."/>
            <person name="Tale V.P."/>
            <person name="Lewis D."/>
            <person name="Nielsen P.H."/>
            <person name="Nielsen J.L."/>
        </authorList>
    </citation>
    <scope>NUCLEOTIDE SEQUENCE [LARGE SCALE GENOMIC DNA]</scope>
    <source>
        <strain evidence="1 2">SB3094</strain>
    </source>
</reference>
<name>V9XND4_9NOCA</name>
<dbReference type="KEGG" id="rpy:Y013_02385"/>
<evidence type="ECO:0000313" key="2">
    <source>
        <dbReference type="Proteomes" id="UP000018781"/>
    </source>
</evidence>
<gene>
    <name evidence="1" type="ORF">Y013_02385</name>
</gene>
<dbReference type="HOGENOM" id="CLU_3332318_0_0_11"/>
<dbReference type="EMBL" id="CP006996">
    <property type="protein sequence ID" value="AHD23564.1"/>
    <property type="molecule type" value="Genomic_DNA"/>
</dbReference>
<dbReference type="Proteomes" id="UP000018781">
    <property type="component" value="Chromosome"/>
</dbReference>
<protein>
    <submittedName>
        <fullName evidence="1">Uncharacterized protein</fullName>
    </submittedName>
</protein>
<sequence length="38" mass="3901">MTITTTMTITTNNTTITTREISARAAGSGAVDKNGDNA</sequence>
<proteinExistence type="predicted"/>
<accession>V9XND4</accession>
<dbReference type="AlphaFoldDB" id="V9XND4"/>